<keyword evidence="2" id="KW-1133">Transmembrane helix</keyword>
<proteinExistence type="predicted"/>
<accession>A0A840J223</accession>
<evidence type="ECO:0000256" key="2">
    <source>
        <dbReference type="SAM" id="Phobius"/>
    </source>
</evidence>
<dbReference type="Pfam" id="PF13576">
    <property type="entry name" value="Pentapeptide_3"/>
    <property type="match status" value="1"/>
</dbReference>
<protein>
    <recommendedName>
        <fullName evidence="5">Pentapeptide repeat protein</fullName>
    </recommendedName>
</protein>
<feature type="transmembrane region" description="Helical" evidence="2">
    <location>
        <begin position="37"/>
        <end position="54"/>
    </location>
</feature>
<evidence type="ECO:0000313" key="3">
    <source>
        <dbReference type="EMBL" id="MBB4687537.1"/>
    </source>
</evidence>
<keyword evidence="1" id="KW-0175">Coiled coil</keyword>
<reference evidence="3 4" key="1">
    <citation type="submission" date="2020-08" db="EMBL/GenBank/DDBJ databases">
        <title>Sequencing the genomes of 1000 actinobacteria strains.</title>
        <authorList>
            <person name="Klenk H.-P."/>
        </authorList>
    </citation>
    <scope>NUCLEOTIDE SEQUENCE [LARGE SCALE GENOMIC DNA]</scope>
    <source>
        <strain evidence="3 4">DSM 45859</strain>
    </source>
</reference>
<dbReference type="EMBL" id="JACHMG010000001">
    <property type="protein sequence ID" value="MBB4687537.1"/>
    <property type="molecule type" value="Genomic_DNA"/>
</dbReference>
<sequence length="342" mass="38085">MRSPLVWTFAASVVLLCGVGGWLLTDPATSRADALKTGGLAAGAVVALYALWLNDRRRKVEEARQEVEQQRHELDRERISDERFARAVELLGHEADQVRVGAMHALAGLARSRPGYTQTVLDVLCAYLRRPFDPEGEDPDHKRERQVRLTAQRLIGDLLPDASEAASASYRLDLRDAFLESFFLNKRRVGNLRLDNARLHEAVVIGDCVIAEVAAFSQALTTDDCYFTCRGTRFQSSAVFFGMSFNGQASFKLATFADQAVFHSTKFGAGVWFTDAVFEGELDLCQASFRGEADLRFARMPTRVQLEDTTVRTDGVNVQLPESWQLHVDPEQEGTARIEARG</sequence>
<comment type="caution">
    <text evidence="3">The sequence shown here is derived from an EMBL/GenBank/DDBJ whole genome shotgun (WGS) entry which is preliminary data.</text>
</comment>
<dbReference type="Proteomes" id="UP000581769">
    <property type="component" value="Unassembled WGS sequence"/>
</dbReference>
<organism evidence="3 4">
    <name type="scientific">Amycolatopsis jiangsuensis</name>
    <dbReference type="NCBI Taxonomy" id="1181879"/>
    <lineage>
        <taxon>Bacteria</taxon>
        <taxon>Bacillati</taxon>
        <taxon>Actinomycetota</taxon>
        <taxon>Actinomycetes</taxon>
        <taxon>Pseudonocardiales</taxon>
        <taxon>Pseudonocardiaceae</taxon>
        <taxon>Amycolatopsis</taxon>
    </lineage>
</organism>
<keyword evidence="2" id="KW-0812">Transmembrane</keyword>
<feature type="coiled-coil region" evidence="1">
    <location>
        <begin position="53"/>
        <end position="80"/>
    </location>
</feature>
<dbReference type="InterPro" id="IPR001646">
    <property type="entry name" value="5peptide_repeat"/>
</dbReference>
<name>A0A840J223_9PSEU</name>
<dbReference type="AlphaFoldDB" id="A0A840J223"/>
<evidence type="ECO:0008006" key="5">
    <source>
        <dbReference type="Google" id="ProtNLM"/>
    </source>
</evidence>
<evidence type="ECO:0000313" key="4">
    <source>
        <dbReference type="Proteomes" id="UP000581769"/>
    </source>
</evidence>
<keyword evidence="4" id="KW-1185">Reference proteome</keyword>
<evidence type="ECO:0000256" key="1">
    <source>
        <dbReference type="SAM" id="Coils"/>
    </source>
</evidence>
<dbReference type="RefSeq" id="WP_184782343.1">
    <property type="nucleotide sequence ID" value="NZ_JACHMG010000001.1"/>
</dbReference>
<keyword evidence="2" id="KW-0472">Membrane</keyword>
<gene>
    <name evidence="3" type="ORF">BJY18_005022</name>
</gene>